<feature type="compositionally biased region" description="Polar residues" evidence="1">
    <location>
        <begin position="274"/>
        <end position="285"/>
    </location>
</feature>
<evidence type="ECO:0000313" key="4">
    <source>
        <dbReference type="EMBL" id="OWW20856.1"/>
    </source>
</evidence>
<evidence type="ECO:0000256" key="2">
    <source>
        <dbReference type="SAM" id="Phobius"/>
    </source>
</evidence>
<dbReference type="EMBL" id="LSTO01000001">
    <property type="protein sequence ID" value="OWW20856.1"/>
    <property type="molecule type" value="Genomic_DNA"/>
</dbReference>
<keyword evidence="2" id="KW-0812">Transmembrane</keyword>
<feature type="transmembrane region" description="Helical" evidence="2">
    <location>
        <begin position="38"/>
        <end position="58"/>
    </location>
</feature>
<evidence type="ECO:0000313" key="5">
    <source>
        <dbReference type="Proteomes" id="UP000197535"/>
    </source>
</evidence>
<sequence length="316" mass="33973">MLNRFIRALSERPRKKTGQSAAWAVVARDTISGFITTAHHALMVLGILAIAALGIMFVKPEVTDHLKALSPFAQEEMEDGEDLPQVAGMMDDMPPQLEARQGVAVKANAAVRTDEKNTVASARQQQWVTAWLSKRYRVATDATDMLVSAAYLTAKEIKLDPLLILSVMAIESRFNPFAESPVGAQGLMQVMSKVHRDKFEELGGVKAALNPIANIKVGSLILKDYVSRGGSVEAGLKLYVGAGAADSDAGYGAKVLAEYQRLKEVAMGKKVPVYSTSVSSSAPKSRQQERKSDAIEEASSRTPGQPLAQADHPAAL</sequence>
<evidence type="ECO:0000259" key="3">
    <source>
        <dbReference type="Pfam" id="PF01464"/>
    </source>
</evidence>
<keyword evidence="5" id="KW-1185">Reference proteome</keyword>
<proteinExistence type="predicted"/>
<evidence type="ECO:0000256" key="1">
    <source>
        <dbReference type="SAM" id="MobiDB-lite"/>
    </source>
</evidence>
<dbReference type="OrthoDB" id="9815002at2"/>
<comment type="caution">
    <text evidence="4">The sequence shown here is derived from an EMBL/GenBank/DDBJ whole genome shotgun (WGS) entry which is preliminary data.</text>
</comment>
<keyword evidence="2" id="KW-1133">Transmembrane helix</keyword>
<dbReference type="Pfam" id="PF01464">
    <property type="entry name" value="SLT"/>
    <property type="match status" value="1"/>
</dbReference>
<name>A0A254TDY1_9BURK</name>
<dbReference type="SUPFAM" id="SSF53955">
    <property type="entry name" value="Lysozyme-like"/>
    <property type="match status" value="1"/>
</dbReference>
<organism evidence="4 5">
    <name type="scientific">Noviherbaspirillum denitrificans</name>
    <dbReference type="NCBI Taxonomy" id="1968433"/>
    <lineage>
        <taxon>Bacteria</taxon>
        <taxon>Pseudomonadati</taxon>
        <taxon>Pseudomonadota</taxon>
        <taxon>Betaproteobacteria</taxon>
        <taxon>Burkholderiales</taxon>
        <taxon>Oxalobacteraceae</taxon>
        <taxon>Noviherbaspirillum</taxon>
    </lineage>
</organism>
<dbReference type="InterPro" id="IPR023346">
    <property type="entry name" value="Lysozyme-like_dom_sf"/>
</dbReference>
<feature type="domain" description="Transglycosylase SLT" evidence="3">
    <location>
        <begin position="156"/>
        <end position="233"/>
    </location>
</feature>
<dbReference type="AlphaFoldDB" id="A0A254TDY1"/>
<dbReference type="Proteomes" id="UP000197535">
    <property type="component" value="Unassembled WGS sequence"/>
</dbReference>
<gene>
    <name evidence="4" type="ORF">AYR66_16640</name>
</gene>
<dbReference type="RefSeq" id="WP_088707718.1">
    <property type="nucleotide sequence ID" value="NZ_LSTO01000001.1"/>
</dbReference>
<accession>A0A254TDY1</accession>
<dbReference type="InterPro" id="IPR008258">
    <property type="entry name" value="Transglycosylase_SLT_dom_1"/>
</dbReference>
<feature type="region of interest" description="Disordered" evidence="1">
    <location>
        <begin position="273"/>
        <end position="316"/>
    </location>
</feature>
<protein>
    <recommendedName>
        <fullName evidence="3">Transglycosylase SLT domain-containing protein</fullName>
    </recommendedName>
</protein>
<dbReference type="Gene3D" id="1.10.530.10">
    <property type="match status" value="1"/>
</dbReference>
<reference evidence="4 5" key="1">
    <citation type="submission" date="2016-02" db="EMBL/GenBank/DDBJ databases">
        <authorList>
            <person name="Wen L."/>
            <person name="He K."/>
            <person name="Yang H."/>
        </authorList>
    </citation>
    <scope>NUCLEOTIDE SEQUENCE [LARGE SCALE GENOMIC DNA]</scope>
    <source>
        <strain evidence="4 5">TSA40</strain>
    </source>
</reference>
<keyword evidence="2" id="KW-0472">Membrane</keyword>